<dbReference type="PROSITE" id="PS50076">
    <property type="entry name" value="DNAJ_2"/>
    <property type="match status" value="1"/>
</dbReference>
<dbReference type="EMBL" id="BMCP01000005">
    <property type="protein sequence ID" value="GGE51753.1"/>
    <property type="molecule type" value="Genomic_DNA"/>
</dbReference>
<dbReference type="RefSeq" id="WP_188410733.1">
    <property type="nucleotide sequence ID" value="NZ_BMCP01000005.1"/>
</dbReference>
<evidence type="ECO:0000259" key="1">
    <source>
        <dbReference type="PROSITE" id="PS50076"/>
    </source>
</evidence>
<reference evidence="2" key="1">
    <citation type="journal article" date="2014" name="Int. J. Syst. Evol. Microbiol.">
        <title>Complete genome sequence of Corynebacterium casei LMG S-19264T (=DSM 44701T), isolated from a smear-ripened cheese.</title>
        <authorList>
            <consortium name="US DOE Joint Genome Institute (JGI-PGF)"/>
            <person name="Walter F."/>
            <person name="Albersmeier A."/>
            <person name="Kalinowski J."/>
            <person name="Ruckert C."/>
        </authorList>
    </citation>
    <scope>NUCLEOTIDE SEQUENCE</scope>
    <source>
        <strain evidence="2">CCM 7684</strain>
    </source>
</reference>
<sequence length="222" mass="24605">MTQKSSWFDKISAASAKASAASAKASAASAMKEATRGCQHPGCKEPAEHRAPQGRDREGQYFWFCLDHVREYNKTYNYFSGMTDAAVAAYQKESIIGHRPTWTMGHNGAKAKDPDARPRARSSEHWDIKDPFNLFAQQRQAAPEPARRPVKNAERKALEVMNLDDQASAETIKARYKELVKRLHPDANGGDRGSEDKLRAVIQAYNYLKKSGLAEPKGAPAA</sequence>
<reference evidence="2" key="2">
    <citation type="submission" date="2020-09" db="EMBL/GenBank/DDBJ databases">
        <authorList>
            <person name="Sun Q."/>
            <person name="Sedlacek I."/>
        </authorList>
    </citation>
    <scope>NUCLEOTIDE SEQUENCE</scope>
    <source>
        <strain evidence="2">CCM 7684</strain>
    </source>
</reference>
<organism evidence="2 3">
    <name type="scientific">Agaricicola taiwanensis</name>
    <dbReference type="NCBI Taxonomy" id="591372"/>
    <lineage>
        <taxon>Bacteria</taxon>
        <taxon>Pseudomonadati</taxon>
        <taxon>Pseudomonadota</taxon>
        <taxon>Alphaproteobacteria</taxon>
        <taxon>Rhodobacterales</taxon>
        <taxon>Paracoccaceae</taxon>
        <taxon>Agaricicola</taxon>
    </lineage>
</organism>
<dbReference type="Gene3D" id="1.10.287.110">
    <property type="entry name" value="DnaJ domain"/>
    <property type="match status" value="1"/>
</dbReference>
<dbReference type="SMART" id="SM00271">
    <property type="entry name" value="DnaJ"/>
    <property type="match status" value="1"/>
</dbReference>
<protein>
    <submittedName>
        <fullName evidence="2">Molecular chaperone DnaJ</fullName>
    </submittedName>
</protein>
<dbReference type="CDD" id="cd06257">
    <property type="entry name" value="DnaJ"/>
    <property type="match status" value="1"/>
</dbReference>
<proteinExistence type="predicted"/>
<gene>
    <name evidence="2" type="ORF">GCM10007276_31000</name>
</gene>
<evidence type="ECO:0000313" key="2">
    <source>
        <dbReference type="EMBL" id="GGE51753.1"/>
    </source>
</evidence>
<dbReference type="Proteomes" id="UP000602745">
    <property type="component" value="Unassembled WGS sequence"/>
</dbReference>
<dbReference type="AlphaFoldDB" id="A0A8J3E0P5"/>
<accession>A0A8J3E0P5</accession>
<dbReference type="PRINTS" id="PR00625">
    <property type="entry name" value="JDOMAIN"/>
</dbReference>
<evidence type="ECO:0000313" key="3">
    <source>
        <dbReference type="Proteomes" id="UP000602745"/>
    </source>
</evidence>
<dbReference type="SUPFAM" id="SSF46565">
    <property type="entry name" value="Chaperone J-domain"/>
    <property type="match status" value="1"/>
</dbReference>
<dbReference type="InterPro" id="IPR001623">
    <property type="entry name" value="DnaJ_domain"/>
</dbReference>
<name>A0A8J3E0P5_9RHOB</name>
<feature type="domain" description="J" evidence="1">
    <location>
        <begin position="156"/>
        <end position="213"/>
    </location>
</feature>
<keyword evidence="3" id="KW-1185">Reference proteome</keyword>
<dbReference type="Pfam" id="PF00226">
    <property type="entry name" value="DnaJ"/>
    <property type="match status" value="1"/>
</dbReference>
<dbReference type="InterPro" id="IPR036869">
    <property type="entry name" value="J_dom_sf"/>
</dbReference>
<comment type="caution">
    <text evidence="2">The sequence shown here is derived from an EMBL/GenBank/DDBJ whole genome shotgun (WGS) entry which is preliminary data.</text>
</comment>